<evidence type="ECO:0000313" key="9">
    <source>
        <dbReference type="Proteomes" id="UP000800036"/>
    </source>
</evidence>
<dbReference type="PANTHER" id="PTHR12049">
    <property type="entry name" value="PROTEIN ARGININE METHYLTRANSFERASE NDUFAF7, MITOCHONDRIAL"/>
    <property type="match status" value="1"/>
</dbReference>
<dbReference type="OrthoDB" id="5595109at2759"/>
<dbReference type="GO" id="GO:0032981">
    <property type="term" value="P:mitochondrial respiratory chain complex I assembly"/>
    <property type="evidence" value="ECO:0007669"/>
    <property type="project" value="TreeGrafter"/>
</dbReference>
<dbReference type="Proteomes" id="UP000800036">
    <property type="component" value="Unassembled WGS sequence"/>
</dbReference>
<dbReference type="InterPro" id="IPR003788">
    <property type="entry name" value="NDUFAF7"/>
</dbReference>
<dbReference type="SUPFAM" id="SSF53335">
    <property type="entry name" value="S-adenosyl-L-methionine-dependent methyltransferases"/>
    <property type="match status" value="1"/>
</dbReference>
<evidence type="ECO:0000256" key="4">
    <source>
        <dbReference type="ARBA" id="ARBA00022679"/>
    </source>
</evidence>
<dbReference type="Gene3D" id="3.40.50.12710">
    <property type="match status" value="1"/>
</dbReference>
<evidence type="ECO:0000256" key="1">
    <source>
        <dbReference type="ARBA" id="ARBA00004173"/>
    </source>
</evidence>
<name>A0A6A5VZ56_9PLEO</name>
<keyword evidence="9" id="KW-1185">Reference proteome</keyword>
<proteinExistence type="inferred from homology"/>
<comment type="function">
    <text evidence="7">Arginine methyltransferase involved in the assembly or stability of mitochondrial NADH:ubiquinone oxidoreductase complex (complex I).</text>
</comment>
<evidence type="ECO:0000256" key="3">
    <source>
        <dbReference type="ARBA" id="ARBA00022603"/>
    </source>
</evidence>
<keyword evidence="4 7" id="KW-0808">Transferase</keyword>
<gene>
    <name evidence="8" type="ORF">BU23DRAFT_223894</name>
</gene>
<dbReference type="InterPro" id="IPR038375">
    <property type="entry name" value="NDUFAF7_sf"/>
</dbReference>
<comment type="subcellular location">
    <subcellularLocation>
        <location evidence="1 7">Mitochondrion</location>
    </subcellularLocation>
</comment>
<comment type="similarity">
    <text evidence="2 7">Belongs to the NDUFAF7 family.</text>
</comment>
<dbReference type="EMBL" id="ML976660">
    <property type="protein sequence ID" value="KAF1978427.1"/>
    <property type="molecule type" value="Genomic_DNA"/>
</dbReference>
<dbReference type="PANTHER" id="PTHR12049:SF7">
    <property type="entry name" value="PROTEIN ARGININE METHYLTRANSFERASE NDUFAF7, MITOCHONDRIAL"/>
    <property type="match status" value="1"/>
</dbReference>
<evidence type="ECO:0000256" key="2">
    <source>
        <dbReference type="ARBA" id="ARBA00005891"/>
    </source>
</evidence>
<accession>A0A6A5VZ56</accession>
<organism evidence="8 9">
    <name type="scientific">Bimuria novae-zelandiae CBS 107.79</name>
    <dbReference type="NCBI Taxonomy" id="1447943"/>
    <lineage>
        <taxon>Eukaryota</taxon>
        <taxon>Fungi</taxon>
        <taxon>Dikarya</taxon>
        <taxon>Ascomycota</taxon>
        <taxon>Pezizomycotina</taxon>
        <taxon>Dothideomycetes</taxon>
        <taxon>Pleosporomycetidae</taxon>
        <taxon>Pleosporales</taxon>
        <taxon>Massarineae</taxon>
        <taxon>Didymosphaeriaceae</taxon>
        <taxon>Bimuria</taxon>
    </lineage>
</organism>
<dbReference type="GO" id="GO:0035243">
    <property type="term" value="F:protein-arginine omega-N symmetric methyltransferase activity"/>
    <property type="evidence" value="ECO:0007669"/>
    <property type="project" value="UniProtKB-EC"/>
</dbReference>
<comment type="catalytic activity">
    <reaction evidence="6 7">
        <text>L-arginyl-[protein] + 2 S-adenosyl-L-methionine = N(omega),N(omega)'-dimethyl-L-arginyl-[protein] + 2 S-adenosyl-L-homocysteine + 2 H(+)</text>
        <dbReference type="Rhea" id="RHEA:48108"/>
        <dbReference type="Rhea" id="RHEA-COMP:10532"/>
        <dbReference type="Rhea" id="RHEA-COMP:11992"/>
        <dbReference type="ChEBI" id="CHEBI:15378"/>
        <dbReference type="ChEBI" id="CHEBI:29965"/>
        <dbReference type="ChEBI" id="CHEBI:57856"/>
        <dbReference type="ChEBI" id="CHEBI:59789"/>
        <dbReference type="ChEBI" id="CHEBI:88221"/>
        <dbReference type="EC" id="2.1.1.320"/>
    </reaction>
</comment>
<dbReference type="AlphaFoldDB" id="A0A6A5VZ56"/>
<evidence type="ECO:0000256" key="6">
    <source>
        <dbReference type="ARBA" id="ARBA00048612"/>
    </source>
</evidence>
<keyword evidence="5 7" id="KW-0496">Mitochondrion</keyword>
<dbReference type="InterPro" id="IPR029063">
    <property type="entry name" value="SAM-dependent_MTases_sf"/>
</dbReference>
<protein>
    <recommendedName>
        <fullName evidence="7">Protein arginine methyltransferase NDUFAF7</fullName>
        <ecNumber evidence="7">2.1.1.320</ecNumber>
    </recommendedName>
</protein>
<evidence type="ECO:0000256" key="7">
    <source>
        <dbReference type="RuleBase" id="RU364114"/>
    </source>
</evidence>
<evidence type="ECO:0000313" key="8">
    <source>
        <dbReference type="EMBL" id="KAF1978427.1"/>
    </source>
</evidence>
<dbReference type="EC" id="2.1.1.320" evidence="7"/>
<keyword evidence="3 7" id="KW-0489">Methyltransferase</keyword>
<dbReference type="GO" id="GO:0005739">
    <property type="term" value="C:mitochondrion"/>
    <property type="evidence" value="ECO:0007669"/>
    <property type="project" value="UniProtKB-SubCell"/>
</dbReference>
<evidence type="ECO:0000256" key="5">
    <source>
        <dbReference type="ARBA" id="ARBA00023128"/>
    </source>
</evidence>
<dbReference type="GO" id="GO:0032259">
    <property type="term" value="P:methylation"/>
    <property type="evidence" value="ECO:0007669"/>
    <property type="project" value="UniProtKB-KW"/>
</dbReference>
<reference evidence="8" key="1">
    <citation type="journal article" date="2020" name="Stud. Mycol.">
        <title>101 Dothideomycetes genomes: a test case for predicting lifestyles and emergence of pathogens.</title>
        <authorList>
            <person name="Haridas S."/>
            <person name="Albert R."/>
            <person name="Binder M."/>
            <person name="Bloem J."/>
            <person name="Labutti K."/>
            <person name="Salamov A."/>
            <person name="Andreopoulos B."/>
            <person name="Baker S."/>
            <person name="Barry K."/>
            <person name="Bills G."/>
            <person name="Bluhm B."/>
            <person name="Cannon C."/>
            <person name="Castanera R."/>
            <person name="Culley D."/>
            <person name="Daum C."/>
            <person name="Ezra D."/>
            <person name="Gonzalez J."/>
            <person name="Henrissat B."/>
            <person name="Kuo A."/>
            <person name="Liang C."/>
            <person name="Lipzen A."/>
            <person name="Lutzoni F."/>
            <person name="Magnuson J."/>
            <person name="Mondo S."/>
            <person name="Nolan M."/>
            <person name="Ohm R."/>
            <person name="Pangilinan J."/>
            <person name="Park H.-J."/>
            <person name="Ramirez L."/>
            <person name="Alfaro M."/>
            <person name="Sun H."/>
            <person name="Tritt A."/>
            <person name="Yoshinaga Y."/>
            <person name="Zwiers L.-H."/>
            <person name="Turgeon B."/>
            <person name="Goodwin S."/>
            <person name="Spatafora J."/>
            <person name="Crous P."/>
            <person name="Grigoriev I."/>
        </authorList>
    </citation>
    <scope>NUCLEOTIDE SEQUENCE</scope>
    <source>
        <strain evidence="8">CBS 107.79</strain>
    </source>
</reference>
<sequence>MRQCLTSDQGGYYTRQTAGHDQFGANGDFVTSPEISQVFGELAGIWLYTEWLAQGRSGKVQIIEVGPGRGTLMDDVLRTISSFKPFAQSVEAIYMIEASDHLRKQQAKLLSGTEEPEAFELGWRAPCKYIPNCTVVWCEDLRFVPKEETSTPFILAHEFFDALPIHVFQNVANSTIPAASKTITADGPMTPKTGPQAPQNRWHELVVAPIHESQMPTSPTEDDGSPHPEFHLTVSKTPTPHSLYLPQTSDRYKALANTTDAIIEISPESLSYIGDFAVRIGGANAHTATTQTPIPADASINPKSKPVPNFQKPKPSGAALILDYGPASTIPANTLRGIRSHRPCSPFVSAGLVDISADVDFVALAEAALDASPGVEVHGPVEQAYFLSTLGITERAERLLKAAADEETKQRLETAVQRLVDRGPTGMGRIYKAMAVVPHVEGTAVRRPVGFGGSVVDMFKAQGR</sequence>
<dbReference type="Pfam" id="PF02636">
    <property type="entry name" value="Methyltransf_28"/>
    <property type="match status" value="1"/>
</dbReference>